<keyword evidence="2" id="KW-1185">Reference proteome</keyword>
<evidence type="ECO:0000256" key="1">
    <source>
        <dbReference type="SAM" id="MobiDB-lite"/>
    </source>
</evidence>
<reference evidence="3" key="1">
    <citation type="submission" date="2022-11" db="UniProtKB">
        <authorList>
            <consortium name="WormBaseParasite"/>
        </authorList>
    </citation>
    <scope>IDENTIFICATION</scope>
</reference>
<accession>A0A915PQK6</accession>
<feature type="region of interest" description="Disordered" evidence="1">
    <location>
        <begin position="68"/>
        <end position="143"/>
    </location>
</feature>
<evidence type="ECO:0000313" key="2">
    <source>
        <dbReference type="Proteomes" id="UP000887581"/>
    </source>
</evidence>
<dbReference type="WBParaSite" id="sdigi.contig2.g324.t1">
    <property type="protein sequence ID" value="sdigi.contig2.g324.t1"/>
    <property type="gene ID" value="sdigi.contig2.g324"/>
</dbReference>
<feature type="compositionally biased region" description="Polar residues" evidence="1">
    <location>
        <begin position="70"/>
        <end position="81"/>
    </location>
</feature>
<organism evidence="2 3">
    <name type="scientific">Setaria digitata</name>
    <dbReference type="NCBI Taxonomy" id="48799"/>
    <lineage>
        <taxon>Eukaryota</taxon>
        <taxon>Metazoa</taxon>
        <taxon>Ecdysozoa</taxon>
        <taxon>Nematoda</taxon>
        <taxon>Chromadorea</taxon>
        <taxon>Rhabditida</taxon>
        <taxon>Spirurina</taxon>
        <taxon>Spiruromorpha</taxon>
        <taxon>Filarioidea</taxon>
        <taxon>Setariidae</taxon>
        <taxon>Setaria</taxon>
    </lineage>
</organism>
<proteinExistence type="predicted"/>
<name>A0A915PQK6_9BILA</name>
<dbReference type="Proteomes" id="UP000887581">
    <property type="component" value="Unplaced"/>
</dbReference>
<sequence>MCSRTAIALENNLHVSVPVASITTPAVPPRKKVEQLPSPLSDDTLRIVWNREARLTIPDVTAVVSLPPLLSNSTQNSTTISPKLYPRLTSPVNPPPRPPKLLHSKKPQELFVEKVVMERNGSDSPPPLPPKTYKRKQQHHHPL</sequence>
<dbReference type="AlphaFoldDB" id="A0A915PQK6"/>
<evidence type="ECO:0000313" key="3">
    <source>
        <dbReference type="WBParaSite" id="sdigi.contig2.g324.t1"/>
    </source>
</evidence>
<feature type="compositionally biased region" description="Basic residues" evidence="1">
    <location>
        <begin position="132"/>
        <end position="143"/>
    </location>
</feature>
<feature type="compositionally biased region" description="Basic and acidic residues" evidence="1">
    <location>
        <begin position="106"/>
        <end position="121"/>
    </location>
</feature>
<protein>
    <submittedName>
        <fullName evidence="3">Uncharacterized protein</fullName>
    </submittedName>
</protein>